<evidence type="ECO:0000313" key="2">
    <source>
        <dbReference type="RefSeq" id="XP_021804036.1"/>
    </source>
</evidence>
<dbReference type="PANTHER" id="PTHR31198">
    <property type="entry name" value="COILED-COIL DOMAIN-CONTAINING PROTEIN 84"/>
    <property type="match status" value="1"/>
</dbReference>
<dbReference type="AlphaFoldDB" id="A0A6P5RSM4"/>
<proteinExistence type="predicted"/>
<gene>
    <name evidence="2" type="primary">LOC110748354</name>
</gene>
<dbReference type="PANTHER" id="PTHR31198:SF1">
    <property type="entry name" value="CENTROSOMAL AT-AC SPLICING FACTOR"/>
    <property type="match status" value="1"/>
</dbReference>
<dbReference type="RefSeq" id="XP_021804036.1">
    <property type="nucleotide sequence ID" value="XM_021948344.1"/>
</dbReference>
<dbReference type="InterPro" id="IPR028015">
    <property type="entry name" value="CCDC84-like"/>
</dbReference>
<accession>A0A6P5RSM4</accession>
<evidence type="ECO:0000313" key="1">
    <source>
        <dbReference type="Proteomes" id="UP000515124"/>
    </source>
</evidence>
<dbReference type="Proteomes" id="UP000515124">
    <property type="component" value="Unplaced"/>
</dbReference>
<dbReference type="Pfam" id="PF14968">
    <property type="entry name" value="CCDC84"/>
    <property type="match status" value="1"/>
</dbReference>
<protein>
    <submittedName>
        <fullName evidence="2">TITAN-like protein isoform X3</fullName>
    </submittedName>
</protein>
<reference evidence="2" key="1">
    <citation type="submission" date="2025-08" db="UniProtKB">
        <authorList>
            <consortium name="RefSeq"/>
        </authorList>
    </citation>
    <scope>IDENTIFICATION</scope>
</reference>
<sequence>MPEKKNKKRYEFEYCVVCKLNHDQGPSHKYIPSHTKSLSTFLSRFQDKLTDVRFFLKNPTPLRPELASRNRLWCVFCDTDIDELDSSFACSNAINHLASAEHLKNLKHFLWKYGGGMDRLDTFRISEDDLAMWEKKCKSLKSEALPSGEKSRGPTFGPSNEMSIRYPIQDPLKLQMLAAFLKTWLPLLYTGKHVLVHIP</sequence>
<dbReference type="GeneID" id="110748354"/>
<organism evidence="1 2">
    <name type="scientific">Prunus avium</name>
    <name type="common">Cherry</name>
    <name type="synonym">Cerasus avium</name>
    <dbReference type="NCBI Taxonomy" id="42229"/>
    <lineage>
        <taxon>Eukaryota</taxon>
        <taxon>Viridiplantae</taxon>
        <taxon>Streptophyta</taxon>
        <taxon>Embryophyta</taxon>
        <taxon>Tracheophyta</taxon>
        <taxon>Spermatophyta</taxon>
        <taxon>Magnoliopsida</taxon>
        <taxon>eudicotyledons</taxon>
        <taxon>Gunneridae</taxon>
        <taxon>Pentapetalae</taxon>
        <taxon>rosids</taxon>
        <taxon>fabids</taxon>
        <taxon>Rosales</taxon>
        <taxon>Rosaceae</taxon>
        <taxon>Amygdaloideae</taxon>
        <taxon>Amygdaleae</taxon>
        <taxon>Prunus</taxon>
    </lineage>
</organism>
<keyword evidence="1" id="KW-1185">Reference proteome</keyword>
<name>A0A6P5RSM4_PRUAV</name>